<feature type="signal peptide" evidence="6">
    <location>
        <begin position="1"/>
        <end position="24"/>
    </location>
</feature>
<dbReference type="Pfam" id="PF03562">
    <property type="entry name" value="MltA"/>
    <property type="match status" value="1"/>
</dbReference>
<dbReference type="InterPro" id="IPR005300">
    <property type="entry name" value="MltA_B"/>
</dbReference>
<dbReference type="EMBL" id="FYEH01000003">
    <property type="protein sequence ID" value="SNB62631.1"/>
    <property type="molecule type" value="Genomic_DNA"/>
</dbReference>
<dbReference type="GO" id="GO:0008933">
    <property type="term" value="F:peptidoglycan lytic transglycosylase activity"/>
    <property type="evidence" value="ECO:0007669"/>
    <property type="project" value="TreeGrafter"/>
</dbReference>
<dbReference type="Gene3D" id="2.40.40.10">
    <property type="entry name" value="RlpA-like domain"/>
    <property type="match status" value="1"/>
</dbReference>
<dbReference type="GO" id="GO:0009253">
    <property type="term" value="P:peptidoglycan catabolic process"/>
    <property type="evidence" value="ECO:0007669"/>
    <property type="project" value="TreeGrafter"/>
</dbReference>
<evidence type="ECO:0000256" key="1">
    <source>
        <dbReference type="ARBA" id="ARBA00001420"/>
    </source>
</evidence>
<dbReference type="CDD" id="cd14485">
    <property type="entry name" value="mltA_like_LT_A"/>
    <property type="match status" value="1"/>
</dbReference>
<organism evidence="8 9">
    <name type="scientific">Arboricoccus pini</name>
    <dbReference type="NCBI Taxonomy" id="1963835"/>
    <lineage>
        <taxon>Bacteria</taxon>
        <taxon>Pseudomonadati</taxon>
        <taxon>Pseudomonadota</taxon>
        <taxon>Alphaproteobacteria</taxon>
        <taxon>Geminicoccales</taxon>
        <taxon>Geminicoccaceae</taxon>
        <taxon>Arboricoccus</taxon>
    </lineage>
</organism>
<dbReference type="OrthoDB" id="9783686at2"/>
<evidence type="ECO:0000256" key="6">
    <source>
        <dbReference type="SAM" id="SignalP"/>
    </source>
</evidence>
<dbReference type="SMART" id="SM00925">
    <property type="entry name" value="MltA"/>
    <property type="match status" value="1"/>
</dbReference>
<evidence type="ECO:0000313" key="8">
    <source>
        <dbReference type="EMBL" id="SNB62631.1"/>
    </source>
</evidence>
<dbReference type="EC" id="4.2.2.n1" evidence="2"/>
<sequence length="405" mass="43824">MTSWRTLRASLILLLLLAASCGRDESSPPVVSYESVNVTSLPGWDADRQGDALGAFQRSCGVMMKRLGGQGTAAPHESGSLSGAWNKVCAASLTTAASENPKRFFETGFDAYKVKPAQAEGLFTGYYEPLLNGARQPDQRYATPLYEKPSDLISVSLGDFSDDLRGRQLWGRVQDSRLVPYDDRAAIIKGSLQGRARELVWVDDPTDAFFMAIQGSGQIRLPDETRIRVGYAAQNGRPYRAIGRDLVAMGALTSEQVSMQSIRDWLHQHPDQADALMAKNPSYVFFRELGRVDDTLGPLGAQGVPLTPGRSLAVDREEVPYGMPVWIDTMAPFPEGRRPLQRLMIAQDTGGAIHGAVRGDVFWGSGAAAAYIAGQMKEAGQWYLLLPKGLPAPISGGDLTASSAS</sequence>
<protein>
    <recommendedName>
        <fullName evidence="2">peptidoglycan lytic exotransglycosylase</fullName>
        <ecNumber evidence="2">4.2.2.n1</ecNumber>
    </recommendedName>
    <alternativeName>
        <fullName evidence="5">Murein hydrolase A</fullName>
    </alternativeName>
</protein>
<feature type="domain" description="Lytic transglycosylase MltA" evidence="7">
    <location>
        <begin position="130"/>
        <end position="287"/>
    </location>
</feature>
<evidence type="ECO:0000256" key="3">
    <source>
        <dbReference type="ARBA" id="ARBA00023239"/>
    </source>
</evidence>
<dbReference type="GO" id="GO:0009254">
    <property type="term" value="P:peptidoglycan turnover"/>
    <property type="evidence" value="ECO:0007669"/>
    <property type="project" value="InterPro"/>
</dbReference>
<dbReference type="InterPro" id="IPR010611">
    <property type="entry name" value="3D_dom"/>
</dbReference>
<dbReference type="PROSITE" id="PS51257">
    <property type="entry name" value="PROKAR_LIPOPROTEIN"/>
    <property type="match status" value="1"/>
</dbReference>
<dbReference type="InterPro" id="IPR026044">
    <property type="entry name" value="MltA"/>
</dbReference>
<dbReference type="Pfam" id="PF06725">
    <property type="entry name" value="3D"/>
    <property type="match status" value="1"/>
</dbReference>
<reference evidence="8 9" key="1">
    <citation type="submission" date="2017-06" db="EMBL/GenBank/DDBJ databases">
        <authorList>
            <person name="Kim H.J."/>
            <person name="Triplett B.A."/>
        </authorList>
    </citation>
    <scope>NUCLEOTIDE SEQUENCE [LARGE SCALE GENOMIC DNA]</scope>
    <source>
        <strain evidence="8 9">B29T1</strain>
    </source>
</reference>
<dbReference type="InterPro" id="IPR036908">
    <property type="entry name" value="RlpA-like_sf"/>
</dbReference>
<dbReference type="PANTHER" id="PTHR30124:SF0">
    <property type="entry name" value="MEMBRANE-BOUND LYTIC MUREIN TRANSGLYCOSYLASE A"/>
    <property type="match status" value="1"/>
</dbReference>
<comment type="catalytic activity">
    <reaction evidence="1">
        <text>Exolytic cleavage of the (1-&gt;4)-beta-glycosidic linkage between N-acetylmuramic acid (MurNAc) and N-acetylglucosamine (GlcNAc) residues in peptidoglycan, from either the reducing or the non-reducing ends of the peptidoglycan chains, with concomitant formation of a 1,6-anhydrobond in the MurNAc residue.</text>
        <dbReference type="EC" id="4.2.2.n1"/>
    </reaction>
</comment>
<evidence type="ECO:0000256" key="4">
    <source>
        <dbReference type="ARBA" id="ARBA00023316"/>
    </source>
</evidence>
<accession>A0A212QT36</accession>
<dbReference type="GO" id="GO:0019867">
    <property type="term" value="C:outer membrane"/>
    <property type="evidence" value="ECO:0007669"/>
    <property type="project" value="InterPro"/>
</dbReference>
<keyword evidence="3" id="KW-0456">Lyase</keyword>
<dbReference type="Gene3D" id="2.40.240.50">
    <property type="entry name" value="Barwin-like endoglucanases"/>
    <property type="match status" value="1"/>
</dbReference>
<dbReference type="RefSeq" id="WP_088560395.1">
    <property type="nucleotide sequence ID" value="NZ_FYEH01000003.1"/>
</dbReference>
<dbReference type="GO" id="GO:0004553">
    <property type="term" value="F:hydrolase activity, hydrolyzing O-glycosyl compounds"/>
    <property type="evidence" value="ECO:0007669"/>
    <property type="project" value="InterPro"/>
</dbReference>
<name>A0A212QT36_9PROT</name>
<proteinExistence type="predicted"/>
<dbReference type="GO" id="GO:0071555">
    <property type="term" value="P:cell wall organization"/>
    <property type="evidence" value="ECO:0007669"/>
    <property type="project" value="UniProtKB-KW"/>
</dbReference>
<feature type="chain" id="PRO_5013075353" description="peptidoglycan lytic exotransglycosylase" evidence="6">
    <location>
        <begin position="25"/>
        <end position="405"/>
    </location>
</feature>
<keyword evidence="6" id="KW-0732">Signal</keyword>
<dbReference type="PANTHER" id="PTHR30124">
    <property type="entry name" value="MEMBRANE-BOUND LYTIC MUREIN TRANSGLYCOSYLASE A"/>
    <property type="match status" value="1"/>
</dbReference>
<keyword evidence="9" id="KW-1185">Reference proteome</keyword>
<dbReference type="Proteomes" id="UP000197065">
    <property type="component" value="Unassembled WGS sequence"/>
</dbReference>
<dbReference type="CDD" id="cd14668">
    <property type="entry name" value="mlta_B"/>
    <property type="match status" value="1"/>
</dbReference>
<keyword evidence="4" id="KW-0961">Cell wall biogenesis/degradation</keyword>
<evidence type="ECO:0000256" key="2">
    <source>
        <dbReference type="ARBA" id="ARBA00012587"/>
    </source>
</evidence>
<dbReference type="PIRSF" id="PIRSF019422">
    <property type="entry name" value="MltA"/>
    <property type="match status" value="1"/>
</dbReference>
<dbReference type="AlphaFoldDB" id="A0A212QT36"/>
<gene>
    <name evidence="8" type="ORF">SAMN07250955_103157</name>
</gene>
<evidence type="ECO:0000313" key="9">
    <source>
        <dbReference type="Proteomes" id="UP000197065"/>
    </source>
</evidence>
<evidence type="ECO:0000259" key="7">
    <source>
        <dbReference type="SMART" id="SM00925"/>
    </source>
</evidence>
<dbReference type="SUPFAM" id="SSF50685">
    <property type="entry name" value="Barwin-like endoglucanases"/>
    <property type="match status" value="1"/>
</dbReference>
<evidence type="ECO:0000256" key="5">
    <source>
        <dbReference type="ARBA" id="ARBA00030918"/>
    </source>
</evidence>